<feature type="compositionally biased region" description="Low complexity" evidence="1">
    <location>
        <begin position="230"/>
        <end position="242"/>
    </location>
</feature>
<evidence type="ECO:0000313" key="2">
    <source>
        <dbReference type="EMBL" id="KAK5976597.1"/>
    </source>
</evidence>
<protein>
    <submittedName>
        <fullName evidence="2">Uncharacterized protein</fullName>
    </submittedName>
</protein>
<feature type="region of interest" description="Disordered" evidence="1">
    <location>
        <begin position="209"/>
        <end position="252"/>
    </location>
</feature>
<gene>
    <name evidence="2" type="ORF">GCK32_005578</name>
</gene>
<feature type="region of interest" description="Disordered" evidence="1">
    <location>
        <begin position="124"/>
        <end position="191"/>
    </location>
</feature>
<comment type="caution">
    <text evidence="2">The sequence shown here is derived from an EMBL/GenBank/DDBJ whole genome shotgun (WGS) entry which is preliminary data.</text>
</comment>
<organism evidence="2 3">
    <name type="scientific">Trichostrongylus colubriformis</name>
    <name type="common">Black scour worm</name>
    <dbReference type="NCBI Taxonomy" id="6319"/>
    <lineage>
        <taxon>Eukaryota</taxon>
        <taxon>Metazoa</taxon>
        <taxon>Ecdysozoa</taxon>
        <taxon>Nematoda</taxon>
        <taxon>Chromadorea</taxon>
        <taxon>Rhabditida</taxon>
        <taxon>Rhabditina</taxon>
        <taxon>Rhabditomorpha</taxon>
        <taxon>Strongyloidea</taxon>
        <taxon>Trichostrongylidae</taxon>
        <taxon>Trichostrongylus</taxon>
    </lineage>
</organism>
<proteinExistence type="predicted"/>
<name>A0AAN8FDA7_TRICO</name>
<evidence type="ECO:0000256" key="1">
    <source>
        <dbReference type="SAM" id="MobiDB-lite"/>
    </source>
</evidence>
<keyword evidence="3" id="KW-1185">Reference proteome</keyword>
<feature type="compositionally biased region" description="Polar residues" evidence="1">
    <location>
        <begin position="218"/>
        <end position="229"/>
    </location>
</feature>
<evidence type="ECO:0000313" key="3">
    <source>
        <dbReference type="Proteomes" id="UP001331761"/>
    </source>
</evidence>
<dbReference type="AlphaFoldDB" id="A0AAN8FDA7"/>
<feature type="region of interest" description="Disordered" evidence="1">
    <location>
        <begin position="285"/>
        <end position="343"/>
    </location>
</feature>
<sequence length="343" mass="37636">MVFCSLGARLSRTGFGSEMLIRVFTLSSLLGDLLPIVLEPIIEVFSCGGNMEVAVEEFDFKDSLLERTQDEASSERRTPPQLENVIELSKSLYDAALPAEPTQDDVSSAERRAGLREECRVLSKMSPHLSPTPPPHRVTSSPHLPTASPALGTVLSPEVSQTPPPRRASLSPHFSPSAPPQPVMEKRSSPVVKKVTTITKKHVPCQYLGAPVRRQVRSRNGSAENSPLEQQQPQKQACAQSPAPRPTPIPSNFFTRVNLRQARLPSVSQKGRETCRKCGKARTILKSSRQTRTQTTTQTPQSPEVPLPFAIMAGEVSVEMPEETPWDKLSPNDEESDSDSDSE</sequence>
<reference evidence="2 3" key="1">
    <citation type="submission" date="2019-10" db="EMBL/GenBank/DDBJ databases">
        <title>Assembly and Annotation for the nematode Trichostrongylus colubriformis.</title>
        <authorList>
            <person name="Martin J."/>
        </authorList>
    </citation>
    <scope>NUCLEOTIDE SEQUENCE [LARGE SCALE GENOMIC DNA]</scope>
    <source>
        <strain evidence="2">G859</strain>
        <tissue evidence="2">Whole worm</tissue>
    </source>
</reference>
<dbReference type="EMBL" id="WIXE01011639">
    <property type="protein sequence ID" value="KAK5976597.1"/>
    <property type="molecule type" value="Genomic_DNA"/>
</dbReference>
<feature type="compositionally biased region" description="Low complexity" evidence="1">
    <location>
        <begin position="287"/>
        <end position="302"/>
    </location>
</feature>
<accession>A0AAN8FDA7</accession>
<dbReference type="Proteomes" id="UP001331761">
    <property type="component" value="Unassembled WGS sequence"/>
</dbReference>
<feature type="compositionally biased region" description="Acidic residues" evidence="1">
    <location>
        <begin position="332"/>
        <end position="343"/>
    </location>
</feature>